<dbReference type="Gene3D" id="3.20.20.10">
    <property type="entry name" value="Alanine racemase"/>
    <property type="match status" value="1"/>
</dbReference>
<evidence type="ECO:0000256" key="15">
    <source>
        <dbReference type="PIRSR" id="PIRSR600183-50"/>
    </source>
</evidence>
<dbReference type="eggNOG" id="COG1166">
    <property type="taxonomic scope" value="Bacteria"/>
</dbReference>
<dbReference type="SUPFAM" id="SSF50621">
    <property type="entry name" value="Alanine racemase C-terminal domain-like"/>
    <property type="match status" value="1"/>
</dbReference>
<comment type="caution">
    <text evidence="19">The sequence shown here is derived from an EMBL/GenBank/DDBJ whole genome shotgun (WGS) entry which is preliminary data.</text>
</comment>
<gene>
    <name evidence="13" type="primary">speA</name>
    <name evidence="19" type="ORF">PROH_01545</name>
</gene>
<evidence type="ECO:0000256" key="9">
    <source>
        <dbReference type="ARBA" id="ARBA00023066"/>
    </source>
</evidence>
<feature type="domain" description="Arginine decarboxylase C-terminal helical" evidence="18">
    <location>
        <begin position="588"/>
        <end position="639"/>
    </location>
</feature>
<keyword evidence="20" id="KW-1185">Reference proteome</keyword>
<keyword evidence="11 13" id="KW-0456">Lyase</keyword>
<dbReference type="GO" id="GO:0006527">
    <property type="term" value="P:L-arginine catabolic process"/>
    <property type="evidence" value="ECO:0007669"/>
    <property type="project" value="InterPro"/>
</dbReference>
<feature type="binding site" evidence="13">
    <location>
        <begin position="293"/>
        <end position="303"/>
    </location>
    <ligand>
        <name>substrate</name>
    </ligand>
</feature>
<dbReference type="RefSeq" id="WP_017713676.1">
    <property type="nucleotide sequence ID" value="NZ_KB235941.1"/>
</dbReference>
<dbReference type="InterPro" id="IPR000183">
    <property type="entry name" value="Orn/DAP/Arg_de-COase"/>
</dbReference>
<dbReference type="STRING" id="317619.GCA_000332315_03482"/>
<dbReference type="NCBIfam" id="TIGR01273">
    <property type="entry name" value="speA"/>
    <property type="match status" value="1"/>
</dbReference>
<dbReference type="PRINTS" id="PR01179">
    <property type="entry name" value="ODADCRBXLASE"/>
</dbReference>
<dbReference type="Gene3D" id="2.40.37.10">
    <property type="entry name" value="Lyase, Ornithine Decarboxylase, Chain A, domain 1"/>
    <property type="match status" value="1"/>
</dbReference>
<comment type="pathway">
    <text evidence="13">Amine and polyamine biosynthesis; agmatine biosynthesis; agmatine from L-arginine: step 1/1.</text>
</comment>
<comment type="similarity">
    <text evidence="4 13">Belongs to the Orn/Lys/Arg decarboxylase class-II family. SpeA subfamily.</text>
</comment>
<reference evidence="19" key="1">
    <citation type="submission" date="2012-04" db="EMBL/GenBank/DDBJ databases">
        <authorList>
            <person name="Borisov I.G."/>
            <person name="Ivanikova N.V."/>
            <person name="Pinevich A.V."/>
        </authorList>
    </citation>
    <scope>NUCLEOTIDE SEQUENCE</scope>
    <source>
        <strain evidence="19">CALU 1027</strain>
    </source>
</reference>
<dbReference type="GO" id="GO:0008295">
    <property type="term" value="P:spermidine biosynthetic process"/>
    <property type="evidence" value="ECO:0007669"/>
    <property type="project" value="UniProtKB-UniRule"/>
</dbReference>
<evidence type="ECO:0000256" key="14">
    <source>
        <dbReference type="PIRSR" id="PIRSR001336-50"/>
    </source>
</evidence>
<keyword evidence="7 13" id="KW-0460">Magnesium</keyword>
<evidence type="ECO:0000256" key="4">
    <source>
        <dbReference type="ARBA" id="ARBA00008357"/>
    </source>
</evidence>
<evidence type="ECO:0000256" key="13">
    <source>
        <dbReference type="HAMAP-Rule" id="MF_01417"/>
    </source>
</evidence>
<dbReference type="InterPro" id="IPR022653">
    <property type="entry name" value="De-COase2_pyr-phos_BS"/>
</dbReference>
<dbReference type="HAMAP" id="MF_01417">
    <property type="entry name" value="SpeA"/>
    <property type="match status" value="1"/>
</dbReference>
<dbReference type="CDD" id="cd06830">
    <property type="entry name" value="PLPDE_III_ADC"/>
    <property type="match status" value="1"/>
</dbReference>
<dbReference type="InterPro" id="IPR009006">
    <property type="entry name" value="Ala_racemase/Decarboxylase_C"/>
</dbReference>
<dbReference type="InterPro" id="IPR002985">
    <property type="entry name" value="Arg_decrbxlase"/>
</dbReference>
<evidence type="ECO:0000256" key="10">
    <source>
        <dbReference type="ARBA" id="ARBA00023115"/>
    </source>
</evidence>
<comment type="function">
    <text evidence="3 13">Catalyzes the biosynthesis of agmatine from arginine.</text>
</comment>
<evidence type="ECO:0000256" key="5">
    <source>
        <dbReference type="ARBA" id="ARBA00022723"/>
    </source>
</evidence>
<evidence type="ECO:0000256" key="12">
    <source>
        <dbReference type="ARBA" id="ARBA00049309"/>
    </source>
</evidence>
<dbReference type="AlphaFoldDB" id="A0A0M2Q1C8"/>
<dbReference type="Proteomes" id="UP000034681">
    <property type="component" value="Unassembled WGS sequence"/>
</dbReference>
<dbReference type="InterPro" id="IPR040634">
    <property type="entry name" value="Arg_decarb_HB"/>
</dbReference>
<evidence type="ECO:0000259" key="16">
    <source>
        <dbReference type="Pfam" id="PF02784"/>
    </source>
</evidence>
<dbReference type="Gene3D" id="1.10.287.3440">
    <property type="match status" value="1"/>
</dbReference>
<dbReference type="PROSITE" id="PS00878">
    <property type="entry name" value="ODR_DC_2_1"/>
    <property type="match status" value="1"/>
</dbReference>
<keyword evidence="10 13" id="KW-0620">Polyamine biosynthesis</keyword>
<evidence type="ECO:0000259" key="18">
    <source>
        <dbReference type="Pfam" id="PF17944"/>
    </source>
</evidence>
<comment type="catalytic activity">
    <reaction evidence="12 13">
        <text>L-arginine + H(+) = agmatine + CO2</text>
        <dbReference type="Rhea" id="RHEA:17641"/>
        <dbReference type="ChEBI" id="CHEBI:15378"/>
        <dbReference type="ChEBI" id="CHEBI:16526"/>
        <dbReference type="ChEBI" id="CHEBI:32682"/>
        <dbReference type="ChEBI" id="CHEBI:58145"/>
        <dbReference type="EC" id="4.1.1.19"/>
    </reaction>
</comment>
<dbReference type="UniPathway" id="UPA00186">
    <property type="reaction ID" value="UER00284"/>
</dbReference>
<organism evidence="19 20">
    <name type="scientific">Prochlorothrix hollandica PCC 9006 = CALU 1027</name>
    <dbReference type="NCBI Taxonomy" id="317619"/>
    <lineage>
        <taxon>Bacteria</taxon>
        <taxon>Bacillati</taxon>
        <taxon>Cyanobacteriota</taxon>
        <taxon>Cyanophyceae</taxon>
        <taxon>Prochlorotrichales</taxon>
        <taxon>Prochlorotrichaceae</taxon>
        <taxon>Prochlorothrix</taxon>
    </lineage>
</organism>
<evidence type="ECO:0000256" key="1">
    <source>
        <dbReference type="ARBA" id="ARBA00001933"/>
    </source>
</evidence>
<dbReference type="Pfam" id="PF17810">
    <property type="entry name" value="Arg_decarb_HB"/>
    <property type="match status" value="1"/>
</dbReference>
<comment type="cofactor">
    <cofactor evidence="1 13 14">
        <name>pyridoxal 5'-phosphate</name>
        <dbReference type="ChEBI" id="CHEBI:597326"/>
    </cofactor>
</comment>
<evidence type="ECO:0000259" key="17">
    <source>
        <dbReference type="Pfam" id="PF17810"/>
    </source>
</evidence>
<evidence type="ECO:0000313" key="20">
    <source>
        <dbReference type="Proteomes" id="UP000034681"/>
    </source>
</evidence>
<evidence type="ECO:0000256" key="8">
    <source>
        <dbReference type="ARBA" id="ARBA00022898"/>
    </source>
</evidence>
<evidence type="ECO:0000256" key="2">
    <source>
        <dbReference type="ARBA" id="ARBA00001946"/>
    </source>
</evidence>
<dbReference type="GO" id="GO:0008792">
    <property type="term" value="F:arginine decarboxylase activity"/>
    <property type="evidence" value="ECO:0007669"/>
    <property type="project" value="UniProtKB-UniRule"/>
</dbReference>
<dbReference type="Pfam" id="PF17944">
    <property type="entry name" value="Arg_decarbox_C"/>
    <property type="match status" value="1"/>
</dbReference>
<feature type="modified residue" description="N6-(pyridoxal phosphate)lysine" evidence="13 14">
    <location>
        <position position="111"/>
    </location>
</feature>
<proteinExistence type="inferred from homology"/>
<evidence type="ECO:0000313" key="19">
    <source>
        <dbReference type="EMBL" id="KKJ01108.1"/>
    </source>
</evidence>
<dbReference type="PANTHER" id="PTHR43295">
    <property type="entry name" value="ARGININE DECARBOXYLASE"/>
    <property type="match status" value="1"/>
</dbReference>
<sequence>MTYPESPRSLSSSAWTIEDSEALYRVKGWGEPYFSVNAAGNLTVSPKGDRGGSLDLFELVQSLQQRNLALPLLIRFPDILEDRLDRLNACFAQAISRYNYTGHYRGVFPVKCNQQRHLLEDLVRFGQPYQFGLEAGSKPELMIALALLDSPGALLICNGYKDRDYIETAMLARQLGKTPIIVLEQVEEVSLVLEAYRNLGVKPILGVRAKLNAKGSGRWGTSAGDRAKFGLTIPEIVTAVDALKAEGLLSSLQLLHFHIGSQISDISVLKDAIQEAGQIYAQLALLGANMQYLDVGGGLGVDYDGSKTSFSASKNYNMQNYANDIVAAVKDACVQHHIAMPTLVSESGRALASHQSVLVFNILGSSEAAPITPQAAQEDEDLIIRNLYETYSTLNGENYQERYHDAEKFKDDAIAAFRLGYLSLTQRARAEQIYWACCQKIQIMIQQQGSVPDDLRSLSSALSSIYYMNLSVFQSAPDCWAIDQLFPILPIHRLHEEPSQRATLADLTCDSDGKLDRFIGQGQTKPILELHPLEPGKPYCLGMFLGGAYQEIMGNLHNLFGDTNAVHIHLTPQGYDIEHVVRGDTLGEVLSYVQYDSEAMVERIRIQAERALQAGHMTLGESQQLLQRYEESFRAYTYLSSH</sequence>
<dbReference type="InterPro" id="IPR041128">
    <property type="entry name" value="Arg_decarbox_C"/>
</dbReference>
<dbReference type="InterPro" id="IPR022644">
    <property type="entry name" value="De-COase2_N"/>
</dbReference>
<dbReference type="Gene3D" id="1.20.58.930">
    <property type="match status" value="1"/>
</dbReference>
<keyword evidence="6 13" id="KW-0210">Decarboxylase</keyword>
<dbReference type="GO" id="GO:0046872">
    <property type="term" value="F:metal ion binding"/>
    <property type="evidence" value="ECO:0007669"/>
    <property type="project" value="UniProtKB-KW"/>
</dbReference>
<dbReference type="FunFam" id="1.20.58.930:FF:000002">
    <property type="entry name" value="Biosynthetic arginine decarboxylase"/>
    <property type="match status" value="1"/>
</dbReference>
<feature type="domain" description="Arginine decarboxylase helical bundle" evidence="17">
    <location>
        <begin position="377"/>
        <end position="458"/>
    </location>
</feature>
<dbReference type="EMBL" id="AJTX02000002">
    <property type="protein sequence ID" value="KKJ01108.1"/>
    <property type="molecule type" value="Genomic_DNA"/>
</dbReference>
<evidence type="ECO:0000256" key="6">
    <source>
        <dbReference type="ARBA" id="ARBA00022793"/>
    </source>
</evidence>
<accession>A0A0M2Q1C8</accession>
<dbReference type="InterPro" id="IPR029066">
    <property type="entry name" value="PLP-binding_barrel"/>
</dbReference>
<name>A0A0M2Q1C8_PROHO</name>
<comment type="cofactor">
    <cofactor evidence="2 13">
        <name>Mg(2+)</name>
        <dbReference type="ChEBI" id="CHEBI:18420"/>
    </cofactor>
</comment>
<evidence type="ECO:0000256" key="11">
    <source>
        <dbReference type="ARBA" id="ARBA00023239"/>
    </source>
</evidence>
<dbReference type="FunFam" id="3.20.20.10:FF:000001">
    <property type="entry name" value="Biosynthetic arginine decarboxylase"/>
    <property type="match status" value="1"/>
</dbReference>
<dbReference type="OrthoDB" id="9802658at2"/>
<feature type="active site" description="Proton donor" evidence="15">
    <location>
        <position position="509"/>
    </location>
</feature>
<dbReference type="NCBIfam" id="NF003763">
    <property type="entry name" value="PRK05354.1"/>
    <property type="match status" value="1"/>
</dbReference>
<dbReference type="GO" id="GO:0033388">
    <property type="term" value="P:putrescine biosynthetic process from arginine"/>
    <property type="evidence" value="ECO:0007669"/>
    <property type="project" value="UniProtKB-ARBA"/>
</dbReference>
<dbReference type="SUPFAM" id="SSF51419">
    <property type="entry name" value="PLP-binding barrel"/>
    <property type="match status" value="1"/>
</dbReference>
<dbReference type="EC" id="4.1.1.19" evidence="13"/>
<dbReference type="Pfam" id="PF02784">
    <property type="entry name" value="Orn_Arg_deC_N"/>
    <property type="match status" value="1"/>
</dbReference>
<dbReference type="PIRSF" id="PIRSF001336">
    <property type="entry name" value="Arg_decrbxlase"/>
    <property type="match status" value="1"/>
</dbReference>
<protein>
    <recommendedName>
        <fullName evidence="13">Biosynthetic arginine decarboxylase</fullName>
        <shortName evidence="13">ADC</shortName>
        <ecNumber evidence="13">4.1.1.19</ecNumber>
    </recommendedName>
</protein>
<keyword evidence="5 13" id="KW-0479">Metal-binding</keyword>
<keyword evidence="9 13" id="KW-0745">Spermidine biosynthesis</keyword>
<evidence type="ECO:0000256" key="3">
    <source>
        <dbReference type="ARBA" id="ARBA00002257"/>
    </source>
</evidence>
<dbReference type="PRINTS" id="PR01180">
    <property type="entry name" value="ARGDCRBXLASE"/>
</dbReference>
<dbReference type="PANTHER" id="PTHR43295:SF9">
    <property type="entry name" value="BIOSYNTHETIC ARGININE DECARBOXYLASE"/>
    <property type="match status" value="1"/>
</dbReference>
<evidence type="ECO:0000256" key="7">
    <source>
        <dbReference type="ARBA" id="ARBA00022842"/>
    </source>
</evidence>
<keyword evidence="8 13" id="KW-0663">Pyridoxal phosphate</keyword>
<feature type="domain" description="Orn/DAP/Arg decarboxylase 2 N-terminal" evidence="16">
    <location>
        <begin position="103"/>
        <end position="352"/>
    </location>
</feature>